<proteinExistence type="predicted"/>
<feature type="transmembrane region" description="Helical" evidence="1">
    <location>
        <begin position="408"/>
        <end position="429"/>
    </location>
</feature>
<dbReference type="PANTHER" id="PTHR37577:SF1">
    <property type="entry name" value="INTEGRAL MEMBRANE PROTEIN"/>
    <property type="match status" value="1"/>
</dbReference>
<keyword evidence="1" id="KW-1133">Transmembrane helix</keyword>
<dbReference type="EMBL" id="JAQJZL010000002">
    <property type="protein sequence ID" value="KAJ6052295.1"/>
    <property type="molecule type" value="Genomic_DNA"/>
</dbReference>
<accession>A0AAD6IM21</accession>
<comment type="caution">
    <text evidence="2">The sequence shown here is derived from an EMBL/GenBank/DDBJ whole genome shotgun (WGS) entry which is preliminary data.</text>
</comment>
<feature type="transmembrane region" description="Helical" evidence="1">
    <location>
        <begin position="176"/>
        <end position="195"/>
    </location>
</feature>
<feature type="transmembrane region" description="Helical" evidence="1">
    <location>
        <begin position="22"/>
        <end position="47"/>
    </location>
</feature>
<evidence type="ECO:0000256" key="1">
    <source>
        <dbReference type="SAM" id="Phobius"/>
    </source>
</evidence>
<sequence length="498" mass="55250">MSGSCSYDYSVPGLPSSPDSDITGIGVIINYIATAGLSILIIPIYYVTVYDPSHDPFDKAGEKTILARSNPVDNFILGGLRSGTRYLLKHLRSNQMRPHASVRIANILIKCILVMSDLQTVTGFAILISGYTQLECGLDTSKWRAILGLTWFAYITQLSCLTILQDHLYTHTFERSWRLLATGALATLLAVGLLLTANPMWYDPDDSRPAIFFVVVAFISRVVRLHKVLSIGILGQAIYWLDSQGRQLLWVLFKWLCAGESIYSLKRSLIYRPLFGAFKTLRLLLVSWASFAVEVGWVCVAFSWGFYRLYLDLGGQSEFFSASREDWTFGQVVSVIMLMAPLISIIGAFNDADTKASENTLLQGPPEEPMSPMVPGSQISQLPVCSTEVTDQEDPENPDIDWALNTTFLGTVTAYCFGVCLAMACFIFTRSQPSYSVSPLEGVSVIGGGVPLVFWEMYFLVLCSIIIELAVPQDMSWLRRSLLSEYRFASGCLGIIHD</sequence>
<name>A0AAD6IM21_PENCN</name>
<protein>
    <submittedName>
        <fullName evidence="2">Methylthioribulose-1-phosphate dehydratase</fullName>
    </submittedName>
</protein>
<feature type="transmembrane region" description="Helical" evidence="1">
    <location>
        <begin position="143"/>
        <end position="164"/>
    </location>
</feature>
<evidence type="ECO:0000313" key="2">
    <source>
        <dbReference type="EMBL" id="KAJ6052295.1"/>
    </source>
</evidence>
<organism evidence="2 3">
    <name type="scientific">Penicillium canescens</name>
    <dbReference type="NCBI Taxonomy" id="5083"/>
    <lineage>
        <taxon>Eukaryota</taxon>
        <taxon>Fungi</taxon>
        <taxon>Dikarya</taxon>
        <taxon>Ascomycota</taxon>
        <taxon>Pezizomycotina</taxon>
        <taxon>Eurotiomycetes</taxon>
        <taxon>Eurotiomycetidae</taxon>
        <taxon>Eurotiales</taxon>
        <taxon>Aspergillaceae</taxon>
        <taxon>Penicillium</taxon>
    </lineage>
</organism>
<reference evidence="2" key="1">
    <citation type="journal article" date="2023" name="IMA Fungus">
        <title>Comparative genomic study of the Penicillium genus elucidates a diverse pangenome and 15 lateral gene transfer events.</title>
        <authorList>
            <person name="Petersen C."/>
            <person name="Sorensen T."/>
            <person name="Nielsen M.R."/>
            <person name="Sondergaard T.E."/>
            <person name="Sorensen J.L."/>
            <person name="Fitzpatrick D.A."/>
            <person name="Frisvad J.C."/>
            <person name="Nielsen K.L."/>
        </authorList>
    </citation>
    <scope>NUCLEOTIDE SEQUENCE</scope>
    <source>
        <strain evidence="2">IBT 15450</strain>
    </source>
</reference>
<feature type="transmembrane region" description="Helical" evidence="1">
    <location>
        <begin position="283"/>
        <end position="307"/>
    </location>
</feature>
<reference evidence="2" key="2">
    <citation type="submission" date="2023-01" db="EMBL/GenBank/DDBJ databases">
        <authorList>
            <person name="Petersen C."/>
        </authorList>
    </citation>
    <scope>NUCLEOTIDE SEQUENCE</scope>
    <source>
        <strain evidence="2">IBT 15450</strain>
    </source>
</reference>
<gene>
    <name evidence="2" type="ORF">N7460_002829</name>
</gene>
<keyword evidence="1" id="KW-0472">Membrane</keyword>
<keyword evidence="1" id="KW-0812">Transmembrane</keyword>
<feature type="transmembrane region" description="Helical" evidence="1">
    <location>
        <begin position="449"/>
        <end position="471"/>
    </location>
</feature>
<feature type="transmembrane region" description="Helical" evidence="1">
    <location>
        <begin position="107"/>
        <end position="131"/>
    </location>
</feature>
<feature type="transmembrane region" description="Helical" evidence="1">
    <location>
        <begin position="327"/>
        <end position="349"/>
    </location>
</feature>
<dbReference type="AlphaFoldDB" id="A0AAD6IM21"/>
<dbReference type="Proteomes" id="UP001219568">
    <property type="component" value="Unassembled WGS sequence"/>
</dbReference>
<dbReference type="InterPro" id="IPR053018">
    <property type="entry name" value="Elsinochrome_Biosynth-Asso"/>
</dbReference>
<keyword evidence="3" id="KW-1185">Reference proteome</keyword>
<feature type="transmembrane region" description="Helical" evidence="1">
    <location>
        <begin position="207"/>
        <end position="223"/>
    </location>
</feature>
<evidence type="ECO:0000313" key="3">
    <source>
        <dbReference type="Proteomes" id="UP001219568"/>
    </source>
</evidence>
<dbReference type="PANTHER" id="PTHR37577">
    <property type="entry name" value="INTEGRAL MEMBRANE PROTEIN"/>
    <property type="match status" value="1"/>
</dbReference>